<dbReference type="KEGG" id="naci:NUH88_11330"/>
<gene>
    <name evidence="3" type="ORF">NUH88_11330</name>
</gene>
<protein>
    <submittedName>
        <fullName evidence="3">Histidine phosphatase family protein</fullName>
    </submittedName>
</protein>
<dbReference type="Proteomes" id="UP001060336">
    <property type="component" value="Chromosome"/>
</dbReference>
<sequence length="197" mass="22072">MRIGFLRHGPTDWNAEKRLQGRADIPLSAAGRAQAGRYRLPVDFRGVRAFVSPLSRARETAELAGIAAFSEESQLIEMDWGRWEGERLATLRERFGLEMEANEQRGLDFRPEGGESPREVQARLIEFFGRLNRLEPRPECCLAVSHKGVIRAALALAYGWDMTGKPPVRLDWSALHVVRLGPDGALEPDVMNVSLLP</sequence>
<feature type="active site" description="Proton donor/acceptor" evidence="1">
    <location>
        <position position="77"/>
    </location>
</feature>
<dbReference type="Pfam" id="PF00300">
    <property type="entry name" value="His_Phos_1"/>
    <property type="match status" value="1"/>
</dbReference>
<proteinExistence type="predicted"/>
<keyword evidence="4" id="KW-1185">Reference proteome</keyword>
<feature type="binding site" evidence="2">
    <location>
        <begin position="7"/>
        <end position="14"/>
    </location>
    <ligand>
        <name>substrate</name>
    </ligand>
</feature>
<dbReference type="AlphaFoldDB" id="A0A9J7AM23"/>
<evidence type="ECO:0000256" key="1">
    <source>
        <dbReference type="PIRSR" id="PIRSR613078-1"/>
    </source>
</evidence>
<dbReference type="InterPro" id="IPR013078">
    <property type="entry name" value="His_Pase_superF_clade-1"/>
</dbReference>
<accession>A0A9J7AM23</accession>
<dbReference type="InterPro" id="IPR050275">
    <property type="entry name" value="PGM_Phosphatase"/>
</dbReference>
<dbReference type="EMBL" id="CP102480">
    <property type="protein sequence ID" value="UUX48010.1"/>
    <property type="molecule type" value="Genomic_DNA"/>
</dbReference>
<dbReference type="PANTHER" id="PTHR48100">
    <property type="entry name" value="BROAD-SPECIFICITY PHOSPHATASE YOR283W-RELATED"/>
    <property type="match status" value="1"/>
</dbReference>
<feature type="binding site" evidence="2">
    <location>
        <position position="56"/>
    </location>
    <ligand>
        <name>substrate</name>
    </ligand>
</feature>
<dbReference type="Gene3D" id="3.40.50.1240">
    <property type="entry name" value="Phosphoglycerate mutase-like"/>
    <property type="match status" value="1"/>
</dbReference>
<evidence type="ECO:0000313" key="3">
    <source>
        <dbReference type="EMBL" id="UUX48010.1"/>
    </source>
</evidence>
<organism evidence="3 4">
    <name type="scientific">Nisaea acidiphila</name>
    <dbReference type="NCBI Taxonomy" id="1862145"/>
    <lineage>
        <taxon>Bacteria</taxon>
        <taxon>Pseudomonadati</taxon>
        <taxon>Pseudomonadota</taxon>
        <taxon>Alphaproteobacteria</taxon>
        <taxon>Rhodospirillales</taxon>
        <taxon>Thalassobaculaceae</taxon>
        <taxon>Nisaea</taxon>
    </lineage>
</organism>
<evidence type="ECO:0000256" key="2">
    <source>
        <dbReference type="PIRSR" id="PIRSR613078-2"/>
    </source>
</evidence>
<dbReference type="SUPFAM" id="SSF53254">
    <property type="entry name" value="Phosphoglycerate mutase-like"/>
    <property type="match status" value="1"/>
</dbReference>
<reference evidence="3" key="1">
    <citation type="submission" date="2022-08" db="EMBL/GenBank/DDBJ databases">
        <title>Nisaea acidiphila sp. nov., isolated from a marine algal debris and emended description of the genus Nisaea Urios et al. 2008.</title>
        <authorList>
            <person name="Kwon K."/>
        </authorList>
    </citation>
    <scope>NUCLEOTIDE SEQUENCE</scope>
    <source>
        <strain evidence="3">MEBiC11861</strain>
    </source>
</reference>
<dbReference type="CDD" id="cd07067">
    <property type="entry name" value="HP_PGM_like"/>
    <property type="match status" value="1"/>
</dbReference>
<dbReference type="SMART" id="SM00855">
    <property type="entry name" value="PGAM"/>
    <property type="match status" value="1"/>
</dbReference>
<dbReference type="GO" id="GO:0016791">
    <property type="term" value="F:phosphatase activity"/>
    <property type="evidence" value="ECO:0007669"/>
    <property type="project" value="TreeGrafter"/>
</dbReference>
<dbReference type="RefSeq" id="WP_257766518.1">
    <property type="nucleotide sequence ID" value="NZ_CP102480.1"/>
</dbReference>
<dbReference type="InterPro" id="IPR029033">
    <property type="entry name" value="His_PPase_superfam"/>
</dbReference>
<name>A0A9J7AM23_9PROT</name>
<evidence type="ECO:0000313" key="4">
    <source>
        <dbReference type="Proteomes" id="UP001060336"/>
    </source>
</evidence>
<feature type="active site" description="Tele-phosphohistidine intermediate" evidence="1">
    <location>
        <position position="8"/>
    </location>
</feature>